<dbReference type="SUPFAM" id="SSF46626">
    <property type="entry name" value="Cytochrome c"/>
    <property type="match status" value="1"/>
</dbReference>
<dbReference type="Proteomes" id="UP000002586">
    <property type="component" value="Chromosome"/>
</dbReference>
<evidence type="ECO:0000259" key="7">
    <source>
        <dbReference type="PROSITE" id="PS51007"/>
    </source>
</evidence>
<dbReference type="RefSeq" id="WP_011714665.1">
    <property type="nucleotide sequence ID" value="NC_008576.1"/>
</dbReference>
<dbReference type="HOGENOM" id="CLU_060944_2_0_5"/>
<evidence type="ECO:0000256" key="5">
    <source>
        <dbReference type="ARBA" id="ARBA00023004"/>
    </source>
</evidence>
<reference evidence="9" key="1">
    <citation type="journal article" date="2009" name="Appl. Environ. Microbiol.">
        <title>Complete genome sequence of the chemolithoautotrophic marine magnetotactic coccus strain MC-1.</title>
        <authorList>
            <person name="Schubbe S."/>
            <person name="Williams T.J."/>
            <person name="Xie G."/>
            <person name="Kiss H.E."/>
            <person name="Brettin T.S."/>
            <person name="Martinez D."/>
            <person name="Ross C.A."/>
            <person name="Schuler D."/>
            <person name="Cox B.L."/>
            <person name="Nealson K.H."/>
            <person name="Bazylinski D.A."/>
        </authorList>
    </citation>
    <scope>NUCLEOTIDE SEQUENCE [LARGE SCALE GENOMIC DNA]</scope>
    <source>
        <strain evidence="9">ATCC BAA-1437 / JCM 17883 / MC-1</strain>
    </source>
</reference>
<dbReference type="PRINTS" id="PR00604">
    <property type="entry name" value="CYTCHRMECIAB"/>
</dbReference>
<sequence length="135" mass="15850">MLWSTLIAMACAGVWWFFVRDDLNVGGRLAINHCGMCHDLTARQVMDKGPPLWGLTERPPGTHPRYDYSPAFLEHVRHHPFEWNREVLEEFLQYPEKVIPGNVMSRTKMGHPNFYQDVDHSRFRKDLVAYIIQLK</sequence>
<dbReference type="InterPro" id="IPR002327">
    <property type="entry name" value="Cyt_c_1A/1B"/>
</dbReference>
<accession>A0LCA9</accession>
<evidence type="ECO:0000313" key="8">
    <source>
        <dbReference type="EMBL" id="ABK45602.1"/>
    </source>
</evidence>
<dbReference type="KEGG" id="mgm:Mmc1_3112"/>
<dbReference type="STRING" id="156889.Mmc1_3112"/>
<evidence type="ECO:0000256" key="4">
    <source>
        <dbReference type="ARBA" id="ARBA00022982"/>
    </source>
</evidence>
<evidence type="ECO:0000256" key="2">
    <source>
        <dbReference type="ARBA" id="ARBA00022617"/>
    </source>
</evidence>
<protein>
    <submittedName>
        <fullName evidence="8">Cytochrome c, testis</fullName>
    </submittedName>
</protein>
<keyword evidence="9" id="KW-1185">Reference proteome</keyword>
<dbReference type="EMBL" id="CP000471">
    <property type="protein sequence ID" value="ABK45602.1"/>
    <property type="molecule type" value="Genomic_DNA"/>
</dbReference>
<keyword evidence="1" id="KW-0813">Transport</keyword>
<evidence type="ECO:0000256" key="1">
    <source>
        <dbReference type="ARBA" id="ARBA00022448"/>
    </source>
</evidence>
<dbReference type="GO" id="GO:0020037">
    <property type="term" value="F:heme binding"/>
    <property type="evidence" value="ECO:0007669"/>
    <property type="project" value="InterPro"/>
</dbReference>
<keyword evidence="5 6" id="KW-0408">Iron</keyword>
<keyword evidence="3 6" id="KW-0479">Metal-binding</keyword>
<organism evidence="8 9">
    <name type="scientific">Magnetococcus marinus (strain ATCC BAA-1437 / JCM 17883 / MC-1)</name>
    <dbReference type="NCBI Taxonomy" id="156889"/>
    <lineage>
        <taxon>Bacteria</taxon>
        <taxon>Pseudomonadati</taxon>
        <taxon>Pseudomonadota</taxon>
        <taxon>Magnetococcia</taxon>
        <taxon>Magnetococcales</taxon>
        <taxon>Magnetococcaceae</taxon>
        <taxon>Magnetococcus</taxon>
    </lineage>
</organism>
<keyword evidence="2 6" id="KW-0349">Heme</keyword>
<gene>
    <name evidence="8" type="ordered locus">Mmc1_3112</name>
</gene>
<evidence type="ECO:0000256" key="3">
    <source>
        <dbReference type="ARBA" id="ARBA00022723"/>
    </source>
</evidence>
<dbReference type="PANTHER" id="PTHR11961">
    <property type="entry name" value="CYTOCHROME C"/>
    <property type="match status" value="1"/>
</dbReference>
<feature type="domain" description="Cytochrome c" evidence="7">
    <location>
        <begin position="21"/>
        <end position="135"/>
    </location>
</feature>
<evidence type="ECO:0000256" key="6">
    <source>
        <dbReference type="PROSITE-ProRule" id="PRU00433"/>
    </source>
</evidence>
<dbReference type="GO" id="GO:0009055">
    <property type="term" value="F:electron transfer activity"/>
    <property type="evidence" value="ECO:0007669"/>
    <property type="project" value="InterPro"/>
</dbReference>
<proteinExistence type="predicted"/>
<keyword evidence="4" id="KW-0249">Electron transport</keyword>
<dbReference type="GO" id="GO:0046872">
    <property type="term" value="F:metal ion binding"/>
    <property type="evidence" value="ECO:0007669"/>
    <property type="project" value="UniProtKB-KW"/>
</dbReference>
<dbReference type="OrthoDB" id="9805828at2"/>
<dbReference type="PROSITE" id="PS51007">
    <property type="entry name" value="CYTC"/>
    <property type="match status" value="1"/>
</dbReference>
<dbReference type="InterPro" id="IPR009056">
    <property type="entry name" value="Cyt_c-like_dom"/>
</dbReference>
<name>A0LCA9_MAGMM</name>
<dbReference type="InterPro" id="IPR036909">
    <property type="entry name" value="Cyt_c-like_dom_sf"/>
</dbReference>
<dbReference type="Gene3D" id="1.10.760.10">
    <property type="entry name" value="Cytochrome c-like domain"/>
    <property type="match status" value="1"/>
</dbReference>
<reference evidence="8 9" key="2">
    <citation type="journal article" date="2012" name="Int. J. Syst. Evol. Microbiol.">
        <title>Magnetococcus marinus gen. nov., sp. nov., a marine, magnetotactic bacterium that represents a novel lineage (Magnetococcaceae fam. nov.; Magnetococcales ord. nov.) at the base of the Alphaproteobacteria.</title>
        <authorList>
            <person name="Bazylinski D.A."/>
            <person name="Williams T.J."/>
            <person name="Lefevre C.T."/>
            <person name="Berg R.J."/>
            <person name="Zhang C.L."/>
            <person name="Bowser S.S."/>
            <person name="Dean A.J."/>
            <person name="Beveridge T.J."/>
        </authorList>
    </citation>
    <scope>NUCLEOTIDE SEQUENCE [LARGE SCALE GENOMIC DNA]</scope>
    <source>
        <strain evidence="9">ATCC BAA-1437 / JCM 17883 / MC-1</strain>
    </source>
</reference>
<dbReference type="eggNOG" id="COG3474">
    <property type="taxonomic scope" value="Bacteria"/>
</dbReference>
<evidence type="ECO:0000313" key="9">
    <source>
        <dbReference type="Proteomes" id="UP000002586"/>
    </source>
</evidence>
<dbReference type="AlphaFoldDB" id="A0LCA9"/>